<dbReference type="PANTHER" id="PTHR42711:SF5">
    <property type="entry name" value="ABC TRANSPORTER ATP-BINDING PROTEIN NATA"/>
    <property type="match status" value="1"/>
</dbReference>
<dbReference type="PANTHER" id="PTHR42711">
    <property type="entry name" value="ABC TRANSPORTER ATP-BINDING PROTEIN"/>
    <property type="match status" value="1"/>
</dbReference>
<dbReference type="InterPro" id="IPR050763">
    <property type="entry name" value="ABC_transporter_ATP-binding"/>
</dbReference>
<name>A0A223EFP7_9BACI</name>
<dbReference type="AlphaFoldDB" id="A0A223EFP7"/>
<reference evidence="5 6" key="1">
    <citation type="submission" date="2016-10" db="EMBL/GenBank/DDBJ databases">
        <title>The whole genome sequencing and assembly of Bacillus simplex DSM 1321 strain.</title>
        <authorList>
            <person name="Park M.-K."/>
            <person name="Lee Y.-J."/>
            <person name="Yi H."/>
            <person name="Bahn Y.-S."/>
            <person name="Kim J.F."/>
            <person name="Lee D.-W."/>
        </authorList>
    </citation>
    <scope>NUCLEOTIDE SEQUENCE [LARGE SCALE GENOMIC DNA]</scope>
    <source>
        <strain evidence="5 6">DSM 1321</strain>
    </source>
</reference>
<dbReference type="EMBL" id="CP017704">
    <property type="protein sequence ID" value="ASS94050.1"/>
    <property type="molecule type" value="Genomic_DNA"/>
</dbReference>
<dbReference type="Proteomes" id="UP000214618">
    <property type="component" value="Chromosome"/>
</dbReference>
<proteinExistence type="inferred from homology"/>
<accession>A0A223EFP7</accession>
<dbReference type="Gene3D" id="3.40.50.300">
    <property type="entry name" value="P-loop containing nucleotide triphosphate hydrolases"/>
    <property type="match status" value="1"/>
</dbReference>
<dbReference type="SUPFAM" id="SSF52540">
    <property type="entry name" value="P-loop containing nucleoside triphosphate hydrolases"/>
    <property type="match status" value="1"/>
</dbReference>
<comment type="similarity">
    <text evidence="1">Belongs to the ABC transporter superfamily.</text>
</comment>
<gene>
    <name evidence="5" type="ORF">BS1321_08855</name>
</gene>
<organism evidence="5 6">
    <name type="scientific">Peribacillus simplex NBRC 15720 = DSM 1321</name>
    <dbReference type="NCBI Taxonomy" id="1349754"/>
    <lineage>
        <taxon>Bacteria</taxon>
        <taxon>Bacillati</taxon>
        <taxon>Bacillota</taxon>
        <taxon>Bacilli</taxon>
        <taxon>Bacillales</taxon>
        <taxon>Bacillaceae</taxon>
        <taxon>Peribacillus</taxon>
    </lineage>
</organism>
<keyword evidence="2" id="KW-0813">Transport</keyword>
<evidence type="ECO:0000313" key="6">
    <source>
        <dbReference type="Proteomes" id="UP000214618"/>
    </source>
</evidence>
<evidence type="ECO:0000256" key="4">
    <source>
        <dbReference type="ARBA" id="ARBA00022840"/>
    </source>
</evidence>
<evidence type="ECO:0000256" key="3">
    <source>
        <dbReference type="ARBA" id="ARBA00022741"/>
    </source>
</evidence>
<evidence type="ECO:0000256" key="1">
    <source>
        <dbReference type="ARBA" id="ARBA00005417"/>
    </source>
</evidence>
<dbReference type="InterPro" id="IPR027417">
    <property type="entry name" value="P-loop_NTPase"/>
</dbReference>
<protein>
    <recommendedName>
        <fullName evidence="7">ATPase AAA-type core domain-containing protein</fullName>
    </recommendedName>
</protein>
<sequence>MILDEPTAHMDIVSKRKYTNFLIEWMEREEKTIFISTHQMEDIRRLADYLIFINRGQMVGEFEKDKLASSINGFGWQRTCRQYPFRGRLREKVCGR</sequence>
<dbReference type="GeneID" id="56472843"/>
<dbReference type="GO" id="GO:0005524">
    <property type="term" value="F:ATP binding"/>
    <property type="evidence" value="ECO:0007669"/>
    <property type="project" value="UniProtKB-KW"/>
</dbReference>
<evidence type="ECO:0000313" key="5">
    <source>
        <dbReference type="EMBL" id="ASS94050.1"/>
    </source>
</evidence>
<keyword evidence="4" id="KW-0067">ATP-binding</keyword>
<evidence type="ECO:0000256" key="2">
    <source>
        <dbReference type="ARBA" id="ARBA00022448"/>
    </source>
</evidence>
<keyword evidence="3" id="KW-0547">Nucleotide-binding</keyword>
<evidence type="ECO:0008006" key="7">
    <source>
        <dbReference type="Google" id="ProtNLM"/>
    </source>
</evidence>
<dbReference type="RefSeq" id="WP_094246598.1">
    <property type="nucleotide sequence ID" value="NZ_BCVO01000017.1"/>
</dbReference>
<dbReference type="OrthoDB" id="2960217at2"/>